<feature type="domain" description="GST C-terminal" evidence="3">
    <location>
        <begin position="88"/>
        <end position="203"/>
    </location>
</feature>
<sequence length="203" mass="23372">MSTPVLHYFRLGSLGRGEIVRVLLRELNIEYEDKYYEYDDTWPGVNKSLGISITGTLPVLEIDGKRLYQHLAILRYLARRSGAYDGETNYEKYLVDAVADMYNDWRTGWVNQLTAKATDYKERHVTKFNDLFTHFYSLDNSGPYLLGSRPTYVDFAVFQALDNDECIGCGPDTLSEPLKELREAIHARPNIQRYLAERAAANK</sequence>
<dbReference type="Gene3D" id="1.20.1050.130">
    <property type="match status" value="1"/>
</dbReference>
<reference evidence="4 5" key="1">
    <citation type="journal article" date="2015" name="Genome Announc.">
        <title>Genome sequence and annotation of Trichoderma parareesei, the ancestor of the cellulase producer Trichoderma reesei.</title>
        <authorList>
            <person name="Yang D."/>
            <person name="Pomraning K."/>
            <person name="Kopchinskiy A."/>
            <person name="Karimi Aghcheh R."/>
            <person name="Atanasova L."/>
            <person name="Chenthamara K."/>
            <person name="Baker S.E."/>
            <person name="Zhang R."/>
            <person name="Shen Q."/>
            <person name="Freitag M."/>
            <person name="Kubicek C.P."/>
            <person name="Druzhinina I.S."/>
        </authorList>
    </citation>
    <scope>NUCLEOTIDE SEQUENCE [LARGE SCALE GENOMIC DNA]</scope>
    <source>
        <strain evidence="4 5">CBS 125925</strain>
    </source>
</reference>
<dbReference type="EMBL" id="LFMI01000769">
    <property type="protein sequence ID" value="OTA07340.1"/>
    <property type="molecule type" value="Genomic_DNA"/>
</dbReference>
<dbReference type="InterPro" id="IPR050213">
    <property type="entry name" value="GST_superfamily"/>
</dbReference>
<dbReference type="Pfam" id="PF02798">
    <property type="entry name" value="GST_N"/>
    <property type="match status" value="1"/>
</dbReference>
<dbReference type="OrthoDB" id="414243at2759"/>
<evidence type="ECO:0000313" key="5">
    <source>
        <dbReference type="Proteomes" id="UP000219286"/>
    </source>
</evidence>
<evidence type="ECO:0000259" key="2">
    <source>
        <dbReference type="PROSITE" id="PS50404"/>
    </source>
</evidence>
<dbReference type="InterPro" id="IPR004045">
    <property type="entry name" value="Glutathione_S-Trfase_N"/>
</dbReference>
<dbReference type="SUPFAM" id="SSF47616">
    <property type="entry name" value="GST C-terminal domain-like"/>
    <property type="match status" value="1"/>
</dbReference>
<comment type="similarity">
    <text evidence="1">Belongs to the GST superfamily.</text>
</comment>
<dbReference type="SFLD" id="SFLDS00019">
    <property type="entry name" value="Glutathione_Transferase_(cytos"/>
    <property type="match status" value="1"/>
</dbReference>
<gene>
    <name evidence="4" type="ORF">A9Z42_0082360</name>
</gene>
<name>A0A2H2ZW55_TRIPA</name>
<proteinExistence type="inferred from homology"/>
<dbReference type="SUPFAM" id="SSF52833">
    <property type="entry name" value="Thioredoxin-like"/>
    <property type="match status" value="1"/>
</dbReference>
<dbReference type="InterPro" id="IPR004046">
    <property type="entry name" value="GST_C"/>
</dbReference>
<evidence type="ECO:0000259" key="3">
    <source>
        <dbReference type="PROSITE" id="PS50405"/>
    </source>
</evidence>
<feature type="domain" description="GST N-terminal" evidence="2">
    <location>
        <begin position="4"/>
        <end position="85"/>
    </location>
</feature>
<dbReference type="PROSITE" id="PS50405">
    <property type="entry name" value="GST_CTER"/>
    <property type="match status" value="1"/>
</dbReference>
<comment type="caution">
    <text evidence="4">The sequence shown here is derived from an EMBL/GenBank/DDBJ whole genome shotgun (WGS) entry which is preliminary data.</text>
</comment>
<evidence type="ECO:0000256" key="1">
    <source>
        <dbReference type="ARBA" id="ARBA00007409"/>
    </source>
</evidence>
<dbReference type="InterPro" id="IPR040079">
    <property type="entry name" value="Glutathione_S-Trfase"/>
</dbReference>
<dbReference type="InterPro" id="IPR010987">
    <property type="entry name" value="Glutathione-S-Trfase_C-like"/>
</dbReference>
<dbReference type="InterPro" id="IPR036249">
    <property type="entry name" value="Thioredoxin-like_sf"/>
</dbReference>
<dbReference type="Proteomes" id="UP000219286">
    <property type="component" value="Unassembled WGS sequence"/>
</dbReference>
<dbReference type="AlphaFoldDB" id="A0A2H2ZW55"/>
<dbReference type="CDD" id="cd03039">
    <property type="entry name" value="GST_N_Sigma_like"/>
    <property type="match status" value="1"/>
</dbReference>
<dbReference type="PANTHER" id="PTHR11571:SF150">
    <property type="entry name" value="GLUTATHIONE S-TRANSFERASE"/>
    <property type="match status" value="1"/>
</dbReference>
<dbReference type="PANTHER" id="PTHR11571">
    <property type="entry name" value="GLUTATHIONE S-TRANSFERASE"/>
    <property type="match status" value="1"/>
</dbReference>
<evidence type="ECO:0000313" key="4">
    <source>
        <dbReference type="EMBL" id="OTA07340.1"/>
    </source>
</evidence>
<organism evidence="4 5">
    <name type="scientific">Trichoderma parareesei</name>
    <name type="common">Filamentous fungus</name>
    <dbReference type="NCBI Taxonomy" id="858221"/>
    <lineage>
        <taxon>Eukaryota</taxon>
        <taxon>Fungi</taxon>
        <taxon>Dikarya</taxon>
        <taxon>Ascomycota</taxon>
        <taxon>Pezizomycotina</taxon>
        <taxon>Sordariomycetes</taxon>
        <taxon>Hypocreomycetidae</taxon>
        <taxon>Hypocreales</taxon>
        <taxon>Hypocreaceae</taxon>
        <taxon>Trichoderma</taxon>
    </lineage>
</organism>
<dbReference type="GO" id="GO:0006749">
    <property type="term" value="P:glutathione metabolic process"/>
    <property type="evidence" value="ECO:0007669"/>
    <property type="project" value="TreeGrafter"/>
</dbReference>
<keyword evidence="5" id="KW-1185">Reference proteome</keyword>
<dbReference type="Pfam" id="PF14497">
    <property type="entry name" value="GST_C_3"/>
    <property type="match status" value="1"/>
</dbReference>
<protein>
    <submittedName>
        <fullName evidence="4">Glutathione S-transferase</fullName>
    </submittedName>
</protein>
<dbReference type="PROSITE" id="PS50404">
    <property type="entry name" value="GST_NTER"/>
    <property type="match status" value="1"/>
</dbReference>
<dbReference type="InterPro" id="IPR036282">
    <property type="entry name" value="Glutathione-S-Trfase_C_sf"/>
</dbReference>
<accession>A0A2H2ZW55</accession>
<dbReference type="GO" id="GO:0004364">
    <property type="term" value="F:glutathione transferase activity"/>
    <property type="evidence" value="ECO:0007669"/>
    <property type="project" value="TreeGrafter"/>
</dbReference>